<gene>
    <name evidence="1" type="ORF">AAH991_37715</name>
</gene>
<evidence type="ECO:0000313" key="2">
    <source>
        <dbReference type="Proteomes" id="UP001447516"/>
    </source>
</evidence>
<proteinExistence type="predicted"/>
<reference evidence="1 2" key="1">
    <citation type="submission" date="2024-05" db="EMBL/GenBank/DDBJ databases">
        <title>Microbispora sp.ZYX-F-249.</title>
        <authorList>
            <person name="Xie H."/>
        </authorList>
    </citation>
    <scope>NUCLEOTIDE SEQUENCE [LARGE SCALE GENOMIC DNA]</scope>
    <source>
        <strain evidence="1 2">ZYX-F-249</strain>
    </source>
</reference>
<dbReference type="EMBL" id="JBDJAW010000064">
    <property type="protein sequence ID" value="MEN3540902.1"/>
    <property type="molecule type" value="Genomic_DNA"/>
</dbReference>
<name>A0ABV0B3I5_9ACTN</name>
<evidence type="ECO:0000313" key="1">
    <source>
        <dbReference type="EMBL" id="MEN3540902.1"/>
    </source>
</evidence>
<comment type="caution">
    <text evidence="1">The sequence shown here is derived from an EMBL/GenBank/DDBJ whole genome shotgun (WGS) entry which is preliminary data.</text>
</comment>
<accession>A0ABV0B3I5</accession>
<keyword evidence="2" id="KW-1185">Reference proteome</keyword>
<dbReference type="RefSeq" id="WP_346230743.1">
    <property type="nucleotide sequence ID" value="NZ_JBDJAW010000064.1"/>
</dbReference>
<organism evidence="1 2">
    <name type="scientific">Microbispora maris</name>
    <dbReference type="NCBI Taxonomy" id="3144104"/>
    <lineage>
        <taxon>Bacteria</taxon>
        <taxon>Bacillati</taxon>
        <taxon>Actinomycetota</taxon>
        <taxon>Actinomycetes</taxon>
        <taxon>Streptosporangiales</taxon>
        <taxon>Streptosporangiaceae</taxon>
        <taxon>Microbispora</taxon>
    </lineage>
</organism>
<dbReference type="Proteomes" id="UP001447516">
    <property type="component" value="Unassembled WGS sequence"/>
</dbReference>
<sequence>MAAAHAVAVARYLASPVLAADLERWEPVRAHLPWRVDIFEIGDSH</sequence>
<protein>
    <submittedName>
        <fullName evidence="1">Uncharacterized protein</fullName>
    </submittedName>
</protein>